<evidence type="ECO:0000256" key="1">
    <source>
        <dbReference type="ARBA" id="ARBA00007169"/>
    </source>
</evidence>
<comment type="caution">
    <text evidence="3">The sequence shown here is derived from an EMBL/GenBank/DDBJ whole genome shotgun (WGS) entry which is preliminary data.</text>
</comment>
<dbReference type="EMBL" id="WJXB01000002">
    <property type="protein sequence ID" value="MRN52284.1"/>
    <property type="molecule type" value="Genomic_DNA"/>
</dbReference>
<accession>A0A7X2L0F9</accession>
<comment type="similarity">
    <text evidence="1">Belongs to the thioesterase family.</text>
</comment>
<dbReference type="PANTHER" id="PTHR11487">
    <property type="entry name" value="THIOESTERASE"/>
    <property type="match status" value="1"/>
</dbReference>
<dbReference type="Pfam" id="PF00975">
    <property type="entry name" value="Thioesterase"/>
    <property type="match status" value="1"/>
</dbReference>
<protein>
    <submittedName>
        <fullName evidence="3">Thioesterase</fullName>
    </submittedName>
</protein>
<feature type="domain" description="Thioesterase" evidence="2">
    <location>
        <begin position="9"/>
        <end position="233"/>
    </location>
</feature>
<dbReference type="Gene3D" id="3.40.50.1820">
    <property type="entry name" value="alpha/beta hydrolase"/>
    <property type="match status" value="1"/>
</dbReference>
<dbReference type="AlphaFoldDB" id="A0A7X2L0F9"/>
<organism evidence="3 4">
    <name type="scientific">Paenibacillus monticola</name>
    <dbReference type="NCBI Taxonomy" id="2666075"/>
    <lineage>
        <taxon>Bacteria</taxon>
        <taxon>Bacillati</taxon>
        <taxon>Bacillota</taxon>
        <taxon>Bacilli</taxon>
        <taxon>Bacillales</taxon>
        <taxon>Paenibacillaceae</taxon>
        <taxon>Paenibacillus</taxon>
    </lineage>
</organism>
<keyword evidence="4" id="KW-1185">Reference proteome</keyword>
<sequence>MGGLILKIKLFCIPYAGGSAVIYHSWKTYLNEQIELIPLELPGRGTKAKQPLQRNVQEIVAGLYDIVKESLKCDEDYAIFGHSMGSTIAFELYHELIKNGFHQPVHFFVSAGRSPDSIKEKIVHNLPEEEFKQVILEYGASSSIIFENEELRSFFVPILRADFEVIENYTSLERNRKIGCGMTAFYGSEDTGIKRTQMGEWKIHASGLWKIHCIPGGHFFIKESPKQVVAIVNEAIFSTENVKSYQES</sequence>
<proteinExistence type="inferred from homology"/>
<name>A0A7X2L0F9_9BACL</name>
<evidence type="ECO:0000313" key="4">
    <source>
        <dbReference type="Proteomes" id="UP000463051"/>
    </source>
</evidence>
<reference evidence="3 4" key="1">
    <citation type="submission" date="2019-11" db="EMBL/GenBank/DDBJ databases">
        <title>Paenibacillus monticola sp. nov., a novel PGPR strain isolated from mountain sample in China.</title>
        <authorList>
            <person name="Zhao Q."/>
            <person name="Li H.-P."/>
            <person name="Zhang J.-L."/>
        </authorList>
    </citation>
    <scope>NUCLEOTIDE SEQUENCE [LARGE SCALE GENOMIC DNA]</scope>
    <source>
        <strain evidence="3 4">LC-T2</strain>
    </source>
</reference>
<dbReference type="InterPro" id="IPR001031">
    <property type="entry name" value="Thioesterase"/>
</dbReference>
<dbReference type="GO" id="GO:0008610">
    <property type="term" value="P:lipid biosynthetic process"/>
    <property type="evidence" value="ECO:0007669"/>
    <property type="project" value="TreeGrafter"/>
</dbReference>
<gene>
    <name evidence="3" type="ORF">GJB61_04660</name>
</gene>
<dbReference type="SUPFAM" id="SSF53474">
    <property type="entry name" value="alpha/beta-Hydrolases"/>
    <property type="match status" value="1"/>
</dbReference>
<dbReference type="PANTHER" id="PTHR11487:SF0">
    <property type="entry name" value="S-ACYL FATTY ACID SYNTHASE THIOESTERASE, MEDIUM CHAIN"/>
    <property type="match status" value="1"/>
</dbReference>
<dbReference type="InterPro" id="IPR012223">
    <property type="entry name" value="TEII"/>
</dbReference>
<evidence type="ECO:0000259" key="2">
    <source>
        <dbReference type="Pfam" id="PF00975"/>
    </source>
</evidence>
<evidence type="ECO:0000313" key="3">
    <source>
        <dbReference type="EMBL" id="MRN52284.1"/>
    </source>
</evidence>
<dbReference type="InterPro" id="IPR029058">
    <property type="entry name" value="AB_hydrolase_fold"/>
</dbReference>
<dbReference type="Proteomes" id="UP000463051">
    <property type="component" value="Unassembled WGS sequence"/>
</dbReference>